<evidence type="ECO:0000313" key="2">
    <source>
        <dbReference type="EMBL" id="ORM21141.1"/>
    </source>
</evidence>
<reference evidence="2 3" key="1">
    <citation type="journal article" date="2016" name="Genome Biol. Evol.">
        <title>Pangenome and Phylogenomic Analysis of the Pathogenic Actinobacterium Rhodococcus equi.</title>
        <authorList>
            <person name="Anastasi E."/>
            <person name="MacArthur I."/>
            <person name="Scortti M."/>
            <person name="Alvarez S."/>
            <person name="Giguere S."/>
            <person name="Vazquez-Boland J.A."/>
        </authorList>
    </citation>
    <scope>NUCLEOTIDE SEQUENCE [LARGE SCALE GENOMIC DNA]</scope>
    <source>
        <strain evidence="2 3">PAM1271</strain>
    </source>
</reference>
<name>A0AAE5IPC7_RHOHA</name>
<dbReference type="EMBL" id="LWIC01000011">
    <property type="protein sequence ID" value="ORM21141.1"/>
    <property type="molecule type" value="Genomic_DNA"/>
</dbReference>
<evidence type="ECO:0000313" key="3">
    <source>
        <dbReference type="Proteomes" id="UP000193518"/>
    </source>
</evidence>
<dbReference type="Proteomes" id="UP000193518">
    <property type="component" value="Unassembled WGS sequence"/>
</dbReference>
<comment type="caution">
    <text evidence="2">The sequence shown here is derived from an EMBL/GenBank/DDBJ whole genome shotgun (WGS) entry which is preliminary data.</text>
</comment>
<organism evidence="2 3">
    <name type="scientific">Rhodococcus hoagii</name>
    <name type="common">Corynebacterium equii</name>
    <dbReference type="NCBI Taxonomy" id="43767"/>
    <lineage>
        <taxon>Bacteria</taxon>
        <taxon>Bacillati</taxon>
        <taxon>Actinomycetota</taxon>
        <taxon>Actinomycetes</taxon>
        <taxon>Mycobacteriales</taxon>
        <taxon>Nocardiaceae</taxon>
        <taxon>Prescottella</taxon>
    </lineage>
</organism>
<proteinExistence type="predicted"/>
<sequence>MCGGCPGGRVDDWLGLVVRTHPQREAVARMVDTRSARVRATGHGWTVSTPTGRTVVADSLTAMWSAVASFAVAEPDWSALSLPTGFPEPAPLADRRRPVTVVARDLADARRRVADHLAAPQRHSERVVEVDFPAAEPAVVHTFVSTTVAALTLSGMTAYGHGRGRTLEAVVEQRDRTVRLTTWDGIGLGLTVDFRGEEPSNP</sequence>
<gene>
    <name evidence="2" type="ORF">A5N68_21175</name>
    <name evidence="1" type="ORF">GS453_09980</name>
</gene>
<evidence type="ECO:0000313" key="1">
    <source>
        <dbReference type="EMBL" id="MBM4627204.1"/>
    </source>
</evidence>
<accession>A0AAE5IPC7</accession>
<reference evidence="1" key="2">
    <citation type="submission" date="2019-11" db="EMBL/GenBank/DDBJ databases">
        <title>Spread of Macrolides and rifampicin resistant Rhodococcus equi in clinical isolates in the USA.</title>
        <authorList>
            <person name="Alvarez-Narvaez S."/>
            <person name="Huber L."/>
            <person name="Cohen N.D."/>
            <person name="Slovis N."/>
            <person name="Greiter M."/>
            <person name="Giguere S."/>
            <person name="Hart K."/>
        </authorList>
    </citation>
    <scope>NUCLEOTIDE SEQUENCE</scope>
    <source>
        <strain evidence="1">Lh_38</strain>
    </source>
</reference>
<dbReference type="EMBL" id="WUXD01000002">
    <property type="protein sequence ID" value="MBM4627204.1"/>
    <property type="molecule type" value="Genomic_DNA"/>
</dbReference>
<dbReference type="Proteomes" id="UP000738270">
    <property type="component" value="Unassembled WGS sequence"/>
</dbReference>
<dbReference type="AlphaFoldDB" id="A0AAE5IPC7"/>
<protein>
    <submittedName>
        <fullName evidence="2">Uncharacterized protein</fullName>
    </submittedName>
</protein>